<evidence type="ECO:0000256" key="4">
    <source>
        <dbReference type="ARBA" id="ARBA00023136"/>
    </source>
</evidence>
<protein>
    <submittedName>
        <fullName evidence="6">DUF4870 domain-containing protein</fullName>
    </submittedName>
</protein>
<dbReference type="RefSeq" id="WP_303738384.1">
    <property type="nucleotide sequence ID" value="NZ_SUTK01000006.1"/>
</dbReference>
<evidence type="ECO:0000256" key="3">
    <source>
        <dbReference type="ARBA" id="ARBA00022989"/>
    </source>
</evidence>
<proteinExistence type="predicted"/>
<keyword evidence="3 5" id="KW-1133">Transmembrane helix</keyword>
<dbReference type="Proteomes" id="UP000783037">
    <property type="component" value="Unassembled WGS sequence"/>
</dbReference>
<dbReference type="EMBL" id="SUTK01000006">
    <property type="protein sequence ID" value="MBE6501270.1"/>
    <property type="molecule type" value="Genomic_DNA"/>
</dbReference>
<name>A0A8T3V8S6_9EURY</name>
<evidence type="ECO:0000313" key="6">
    <source>
        <dbReference type="EMBL" id="MBE6501270.1"/>
    </source>
</evidence>
<evidence type="ECO:0000256" key="5">
    <source>
        <dbReference type="SAM" id="Phobius"/>
    </source>
</evidence>
<organism evidence="6 7">
    <name type="scientific">Methanobrevibacter thaueri</name>
    <dbReference type="NCBI Taxonomy" id="190975"/>
    <lineage>
        <taxon>Archaea</taxon>
        <taxon>Methanobacteriati</taxon>
        <taxon>Methanobacteriota</taxon>
        <taxon>Methanomada group</taxon>
        <taxon>Methanobacteria</taxon>
        <taxon>Methanobacteriales</taxon>
        <taxon>Methanobacteriaceae</taxon>
        <taxon>Methanobrevibacter</taxon>
    </lineage>
</organism>
<reference evidence="6" key="1">
    <citation type="submission" date="2019-04" db="EMBL/GenBank/DDBJ databases">
        <title>Evolution of Biomass-Degrading Anaerobic Consortia Revealed by Metagenomics.</title>
        <authorList>
            <person name="Peng X."/>
        </authorList>
    </citation>
    <scope>NUCLEOTIDE SEQUENCE</scope>
    <source>
        <strain evidence="6">SIG18</strain>
    </source>
</reference>
<gene>
    <name evidence="6" type="ORF">E7Z79_02385</name>
</gene>
<evidence type="ECO:0000256" key="2">
    <source>
        <dbReference type="ARBA" id="ARBA00022692"/>
    </source>
</evidence>
<keyword evidence="2 5" id="KW-0812">Transmembrane</keyword>
<sequence>MAETKELVIVIVGYLVSLVSPLIGAIIGAVLFFTQKENPFYNKHGKYIIIFAIAVWIISIILVTAGLFPSLF</sequence>
<keyword evidence="4 5" id="KW-0472">Membrane</keyword>
<dbReference type="InterPro" id="IPR019109">
    <property type="entry name" value="MamF_MmsF"/>
</dbReference>
<comment type="subcellular location">
    <subcellularLocation>
        <location evidence="1">Membrane</location>
        <topology evidence="1">Multi-pass membrane protein</topology>
    </subcellularLocation>
</comment>
<feature type="transmembrane region" description="Helical" evidence="5">
    <location>
        <begin position="7"/>
        <end position="35"/>
    </location>
</feature>
<accession>A0A8T3V8S6</accession>
<feature type="transmembrane region" description="Helical" evidence="5">
    <location>
        <begin position="47"/>
        <end position="68"/>
    </location>
</feature>
<evidence type="ECO:0000313" key="7">
    <source>
        <dbReference type="Proteomes" id="UP000783037"/>
    </source>
</evidence>
<comment type="caution">
    <text evidence="6">The sequence shown here is derived from an EMBL/GenBank/DDBJ whole genome shotgun (WGS) entry which is preliminary data.</text>
</comment>
<dbReference type="Pfam" id="PF09685">
    <property type="entry name" value="MamF_MmsF"/>
    <property type="match status" value="1"/>
</dbReference>
<dbReference type="AlphaFoldDB" id="A0A8T3V8S6"/>
<evidence type="ECO:0000256" key="1">
    <source>
        <dbReference type="ARBA" id="ARBA00004141"/>
    </source>
</evidence>